<dbReference type="SMART" id="SM00028">
    <property type="entry name" value="TPR"/>
    <property type="match status" value="8"/>
</dbReference>
<name>A0ABQ5QG81_9BACT</name>
<dbReference type="SUPFAM" id="SSF48452">
    <property type="entry name" value="TPR-like"/>
    <property type="match status" value="2"/>
</dbReference>
<feature type="repeat" description="TPR" evidence="3">
    <location>
        <begin position="220"/>
        <end position="253"/>
    </location>
</feature>
<gene>
    <name evidence="4" type="ORF">GETHLI_16620</name>
</gene>
<evidence type="ECO:0000256" key="2">
    <source>
        <dbReference type="ARBA" id="ARBA00022803"/>
    </source>
</evidence>
<evidence type="ECO:0000313" key="5">
    <source>
        <dbReference type="Proteomes" id="UP001165069"/>
    </source>
</evidence>
<evidence type="ECO:0000256" key="3">
    <source>
        <dbReference type="PROSITE-ProRule" id="PRU00339"/>
    </source>
</evidence>
<dbReference type="InterPro" id="IPR050498">
    <property type="entry name" value="Ycf3"/>
</dbReference>
<feature type="repeat" description="TPR" evidence="3">
    <location>
        <begin position="84"/>
        <end position="117"/>
    </location>
</feature>
<organism evidence="4 5">
    <name type="scientific">Geothrix limicola</name>
    <dbReference type="NCBI Taxonomy" id="2927978"/>
    <lineage>
        <taxon>Bacteria</taxon>
        <taxon>Pseudomonadati</taxon>
        <taxon>Acidobacteriota</taxon>
        <taxon>Holophagae</taxon>
        <taxon>Holophagales</taxon>
        <taxon>Holophagaceae</taxon>
        <taxon>Geothrix</taxon>
    </lineage>
</organism>
<evidence type="ECO:0000256" key="1">
    <source>
        <dbReference type="ARBA" id="ARBA00022737"/>
    </source>
</evidence>
<dbReference type="PROSITE" id="PS50293">
    <property type="entry name" value="TPR_REGION"/>
    <property type="match status" value="1"/>
</dbReference>
<dbReference type="InterPro" id="IPR019734">
    <property type="entry name" value="TPR_rpt"/>
</dbReference>
<dbReference type="EMBL" id="BSDE01000003">
    <property type="protein sequence ID" value="GLH73160.1"/>
    <property type="molecule type" value="Genomic_DNA"/>
</dbReference>
<dbReference type="PROSITE" id="PS50005">
    <property type="entry name" value="TPR"/>
    <property type="match status" value="5"/>
</dbReference>
<proteinExistence type="predicted"/>
<reference evidence="4 5" key="1">
    <citation type="journal article" date="2023" name="Antonie Van Leeuwenhoek">
        <title>Mesoterricola silvestris gen. nov., sp. nov., Mesoterricola sediminis sp. nov., Geothrix oryzae sp. nov., Geothrix edaphica sp. nov., Geothrix rubra sp. nov., and Geothrix limicola sp. nov., six novel members of Acidobacteriota isolated from soils.</title>
        <authorList>
            <person name="Itoh H."/>
            <person name="Sugisawa Y."/>
            <person name="Mise K."/>
            <person name="Xu Z."/>
            <person name="Kuniyasu M."/>
            <person name="Ushijima N."/>
            <person name="Kawano K."/>
            <person name="Kobayashi E."/>
            <person name="Shiratori Y."/>
            <person name="Masuda Y."/>
            <person name="Senoo K."/>
        </authorList>
    </citation>
    <scope>NUCLEOTIDE SEQUENCE [LARGE SCALE GENOMIC DNA]</scope>
    <source>
        <strain evidence="4 5">Red804</strain>
    </source>
</reference>
<keyword evidence="2 3" id="KW-0802">TPR repeat</keyword>
<dbReference type="PANTHER" id="PTHR44858">
    <property type="entry name" value="TETRATRICOPEPTIDE REPEAT PROTEIN 6"/>
    <property type="match status" value="1"/>
</dbReference>
<dbReference type="Pfam" id="PF13432">
    <property type="entry name" value="TPR_16"/>
    <property type="match status" value="3"/>
</dbReference>
<dbReference type="InterPro" id="IPR011990">
    <property type="entry name" value="TPR-like_helical_dom_sf"/>
</dbReference>
<evidence type="ECO:0008006" key="6">
    <source>
        <dbReference type="Google" id="ProtNLM"/>
    </source>
</evidence>
<dbReference type="Pfam" id="PF07721">
    <property type="entry name" value="TPR_4"/>
    <property type="match status" value="1"/>
</dbReference>
<dbReference type="Gene3D" id="1.25.40.10">
    <property type="entry name" value="Tetratricopeptide repeat domain"/>
    <property type="match status" value="3"/>
</dbReference>
<dbReference type="InterPro" id="IPR011717">
    <property type="entry name" value="TPR-4"/>
</dbReference>
<keyword evidence="1" id="KW-0677">Repeat</keyword>
<dbReference type="Proteomes" id="UP001165069">
    <property type="component" value="Unassembled WGS sequence"/>
</dbReference>
<sequence length="715" mass="80606">MSDHPSSKLPGATSDASVLVQEATALQQAGDLDHAEAIYRTILQNEPEHVTALQLLGVLYNQRGDFEAGARCFREALHLRPRSVMAYLNLGIALWNLRRLDEAQAAFHRALLLNPDNPEALLNRGLVLQELGRHEEVLEDLERLLSLHPEHPSAHIHLGQSLLDLQRPAEALASFERALANQPQSLEARRSRCQALLMLKRPAEALRDLDEVVAARPDDVESLMVRGVVLLELRRAEEALADYDHILRLRPDWLEGLINRHLALLALHRTSEAGQAFERALAVHRRSPGEASPRVVLLMITTLMDTGRYGEALRLLSEPFQCPDALILEAGERARRWHLLLLDWLVAFLKAPLRDLSPFREDSPRYVFPMVVWGDAYLDTLEQFTLPSLMAEGNLPYFQGAGDAHLLFFTTEAGADRLARMPILEDLRAMLPVDILTFPEALTRTGDNYRLMSAMHLACMEVAKASRSHFFFLAPDLVFSRDFLRALDRRLRDGCDVVFAPGLILHLEAFAEEQAQAFPAVGRRLSLAPRDLLGLGMRHVHPFVKQDYVYTPGARRSTVAVFLWPLGGGGFVMHGYHHTPFLISAEAMSRFDGSMFKNLDGDFLPKIIRSEEELGRCVMLTDPAEANYFELSRGNRFVSANGDAFEYDMGEFSLERLSRFGAHLGRVATWLFPQQVCFDPTGQAADDPRLRESRQVVDQIMEGIGRLQDRFWDHP</sequence>
<feature type="repeat" description="TPR" evidence="3">
    <location>
        <begin position="118"/>
        <end position="151"/>
    </location>
</feature>
<dbReference type="RefSeq" id="WP_285573839.1">
    <property type="nucleotide sequence ID" value="NZ_BSDE01000003.1"/>
</dbReference>
<feature type="repeat" description="TPR" evidence="3">
    <location>
        <begin position="152"/>
        <end position="185"/>
    </location>
</feature>
<comment type="caution">
    <text evidence="4">The sequence shown here is derived from an EMBL/GenBank/DDBJ whole genome shotgun (WGS) entry which is preliminary data.</text>
</comment>
<keyword evidence="5" id="KW-1185">Reference proteome</keyword>
<accession>A0ABQ5QG81</accession>
<evidence type="ECO:0000313" key="4">
    <source>
        <dbReference type="EMBL" id="GLH73160.1"/>
    </source>
</evidence>
<feature type="repeat" description="TPR" evidence="3">
    <location>
        <begin position="50"/>
        <end position="83"/>
    </location>
</feature>
<dbReference type="PANTHER" id="PTHR44858:SF1">
    <property type="entry name" value="UDP-N-ACETYLGLUCOSAMINE--PEPTIDE N-ACETYLGLUCOSAMINYLTRANSFERASE SPINDLY-RELATED"/>
    <property type="match status" value="1"/>
</dbReference>
<protein>
    <recommendedName>
        <fullName evidence="6">Tetratricopeptide repeat protein</fullName>
    </recommendedName>
</protein>